<dbReference type="EMBL" id="JAOQBH010000006">
    <property type="protein sequence ID" value="KAJ4135315.1"/>
    <property type="molecule type" value="Genomic_DNA"/>
</dbReference>
<gene>
    <name evidence="1" type="ORF">NW768_004941</name>
</gene>
<evidence type="ECO:0000313" key="2">
    <source>
        <dbReference type="Proteomes" id="UP001152024"/>
    </source>
</evidence>
<reference evidence="1" key="1">
    <citation type="submission" date="2022-09" db="EMBL/GenBank/DDBJ databases">
        <title>Fusarium specimens isolated from Avocado Roots.</title>
        <authorList>
            <person name="Stajich J."/>
            <person name="Roper C."/>
            <person name="Heimlech-Rivalta G."/>
        </authorList>
    </citation>
    <scope>NUCLEOTIDE SEQUENCE</scope>
    <source>
        <strain evidence="1">CF00095</strain>
    </source>
</reference>
<keyword evidence="2" id="KW-1185">Reference proteome</keyword>
<name>A0ABQ8RIB5_FUSEQ</name>
<sequence>MIWKAACLPRSTSEHGLQYVTVDQFKMILGKPRDDPDFLRAFVQLRAAEGDKPTRRNPSAYFWDAGLWTACKESRDVIAGYLDIDNWKLVQARPSTEWTTENFPMRLKSHDQNKELTTMVFPNRDIICITSVIPYSMWDTVLRAFFLDNRKQSSVYKWNMAFAFDDSWIIDMPGSDEEMWDECPVRGAIYTMVMEWLDLDTLRKNPPYFWLVVPNFHWVAQPGVDCETVYRTCNAEYLHISWEALEATGFKPAVLKFIETLERISDESVDEGEVRQAIKLLVRKD</sequence>
<protein>
    <submittedName>
        <fullName evidence="1">Uncharacterized protein</fullName>
    </submittedName>
</protein>
<proteinExistence type="predicted"/>
<organism evidence="1 2">
    <name type="scientific">Fusarium equiseti</name>
    <name type="common">Fusarium scirpi</name>
    <dbReference type="NCBI Taxonomy" id="61235"/>
    <lineage>
        <taxon>Eukaryota</taxon>
        <taxon>Fungi</taxon>
        <taxon>Dikarya</taxon>
        <taxon>Ascomycota</taxon>
        <taxon>Pezizomycotina</taxon>
        <taxon>Sordariomycetes</taxon>
        <taxon>Hypocreomycetidae</taxon>
        <taxon>Hypocreales</taxon>
        <taxon>Nectriaceae</taxon>
        <taxon>Fusarium</taxon>
        <taxon>Fusarium incarnatum-equiseti species complex</taxon>
    </lineage>
</organism>
<evidence type="ECO:0000313" key="1">
    <source>
        <dbReference type="EMBL" id="KAJ4135315.1"/>
    </source>
</evidence>
<comment type="caution">
    <text evidence="1">The sequence shown here is derived from an EMBL/GenBank/DDBJ whole genome shotgun (WGS) entry which is preliminary data.</text>
</comment>
<dbReference type="Proteomes" id="UP001152024">
    <property type="component" value="Unassembled WGS sequence"/>
</dbReference>
<accession>A0ABQ8RIB5</accession>